<name>A0A6C0I2N9_9ZZZZ</name>
<organism evidence="2">
    <name type="scientific">viral metagenome</name>
    <dbReference type="NCBI Taxonomy" id="1070528"/>
    <lineage>
        <taxon>unclassified sequences</taxon>
        <taxon>metagenomes</taxon>
        <taxon>organismal metagenomes</taxon>
    </lineage>
</organism>
<evidence type="ECO:0008006" key="3">
    <source>
        <dbReference type="Google" id="ProtNLM"/>
    </source>
</evidence>
<sequence length="505" mass="58390">MTTHIQEQTQQTQPIKVDGRYFYNSKDLQVFKPEFYYGCTAKPRNIIIKKGIPNWEYIYATYEKSLKKWNPSTATCKKAQLLISKQWVDENYFKSSSSSSTIEKKKTIVIIKKSTLQQIQTQTQPTTPPPLQRDSEASATYEESEEEVLEEEGVKQEVENAPPVLHLDDGEKFHDADGTVIEIETRGERHEDKIYFKVKDVSVGFGMPNLNDTLIDKDRGYTRGTDYKIMFNRLSSVNDRCCTIKKCLFLTYEGLLRVLFVSRNKNATLFRRWATNKLFTIQMGTREQKVKLGAEILNTSPRTLKAVLDKHAANFPSIYLMSLGKVRDLRETFGIPADKPDDLTVYKFGFTEDLSRRVIELEKQYSKLQGVTMTLGTFYFVDPKYTSEAENKVRELCGAFEVRINKTVQGFNELVVLDDKQFTIVKDLYSKYGEHFAGATLALQKEIAILKDALKERDMIIRFKDELHEKEVQFYKKDGELKDTVIENWKLKHQLATMTNNAETK</sequence>
<feature type="compositionally biased region" description="Acidic residues" evidence="1">
    <location>
        <begin position="142"/>
        <end position="151"/>
    </location>
</feature>
<protein>
    <recommendedName>
        <fullName evidence="3">Bro-N domain-containing protein</fullName>
    </recommendedName>
</protein>
<accession>A0A6C0I2N9</accession>
<dbReference type="AlphaFoldDB" id="A0A6C0I2N9"/>
<evidence type="ECO:0000313" key="2">
    <source>
        <dbReference type="EMBL" id="QHT86647.1"/>
    </source>
</evidence>
<proteinExistence type="predicted"/>
<dbReference type="EMBL" id="MN740075">
    <property type="protein sequence ID" value="QHT86647.1"/>
    <property type="molecule type" value="Genomic_DNA"/>
</dbReference>
<evidence type="ECO:0000256" key="1">
    <source>
        <dbReference type="SAM" id="MobiDB-lite"/>
    </source>
</evidence>
<feature type="region of interest" description="Disordered" evidence="1">
    <location>
        <begin position="119"/>
        <end position="156"/>
    </location>
</feature>
<reference evidence="2" key="1">
    <citation type="journal article" date="2020" name="Nature">
        <title>Giant virus diversity and host interactions through global metagenomics.</title>
        <authorList>
            <person name="Schulz F."/>
            <person name="Roux S."/>
            <person name="Paez-Espino D."/>
            <person name="Jungbluth S."/>
            <person name="Walsh D.A."/>
            <person name="Denef V.J."/>
            <person name="McMahon K.D."/>
            <person name="Konstantinidis K.T."/>
            <person name="Eloe-Fadrosh E.A."/>
            <person name="Kyrpides N.C."/>
            <person name="Woyke T."/>
        </authorList>
    </citation>
    <scope>NUCLEOTIDE SEQUENCE</scope>
    <source>
        <strain evidence="2">GVMAG-M-3300023184-18</strain>
    </source>
</reference>